<dbReference type="GO" id="GO:0016020">
    <property type="term" value="C:membrane"/>
    <property type="evidence" value="ECO:0007669"/>
    <property type="project" value="UniProtKB-SubCell"/>
</dbReference>
<dbReference type="Gene3D" id="1.10.533.10">
    <property type="entry name" value="Death Domain, Fas"/>
    <property type="match status" value="1"/>
</dbReference>
<dbReference type="SUPFAM" id="SSF47986">
    <property type="entry name" value="DEATH domain"/>
    <property type="match status" value="1"/>
</dbReference>
<keyword evidence="5 10" id="KW-0472">Membrane</keyword>
<dbReference type="Gene3D" id="2.10.50.10">
    <property type="entry name" value="Tumor Necrosis Factor Receptor, subunit A, domain 2"/>
    <property type="match status" value="1"/>
</dbReference>
<dbReference type="SUPFAM" id="SSF48726">
    <property type="entry name" value="Immunoglobulin"/>
    <property type="match status" value="2"/>
</dbReference>
<keyword evidence="2 8" id="KW-0813">Transport</keyword>
<dbReference type="GO" id="GO:0015293">
    <property type="term" value="F:symporter activity"/>
    <property type="evidence" value="ECO:0007669"/>
    <property type="project" value="UniProtKB-KW"/>
</dbReference>
<reference evidence="14" key="1">
    <citation type="submission" date="2018-11" db="EMBL/GenBank/DDBJ databases">
        <authorList>
            <person name="Alioto T."/>
            <person name="Alioto T."/>
        </authorList>
    </citation>
    <scope>NUCLEOTIDE SEQUENCE</scope>
</reference>
<feature type="transmembrane region" description="Helical" evidence="10">
    <location>
        <begin position="897"/>
        <end position="923"/>
    </location>
</feature>
<dbReference type="InterPro" id="IPR035234">
    <property type="entry name" value="IgGFc-bd_N"/>
</dbReference>
<dbReference type="SUPFAM" id="SSF49265">
    <property type="entry name" value="Fibronectin type III"/>
    <property type="match status" value="1"/>
</dbReference>
<feature type="transmembrane region" description="Helical" evidence="10">
    <location>
        <begin position="854"/>
        <end position="876"/>
    </location>
</feature>
<dbReference type="InterPro" id="IPR001368">
    <property type="entry name" value="TNFR/NGFR_Cys_rich_reg"/>
</dbReference>
<sequence>MNQGIPNKKTMIPHKVVLFYLGLFNYECFGELQIDKVYATTGVDVTFNCSKMKVEGISWLRHPFEDQNINFTIYTDRTTINPQIKNKDRVRIIYNQSRGIYQLKILKVSETDEGKYRCSYLLGTVVHDYDVSLKITRPPSNLRFMNNNRGFISGTEGHNVTISCLVDSGVPPETLHLQSTSGLSIGGRHGLINHSLVLNRSMNGTSFTCKAKSDQLDAPLVSHIQLLIKYKPTVHIEEGSLVTVKEGDNLVLTCHFSCYPDLHSLEWKHMSYIVDEMNTKYGSARRLEISKVRTNHSGAFICKVTNEVGAGYAKINITVQYPPLVNIKVTQIANHVKLDCMPQGLPDIFTFEPWEHTTTGGQHVRFLNGYQNGTLVLNETKSENTLQDTGIYICSVKNGISDSNGRFSQTGHVTVKRNGNPIFGNKKRAEQFGTYGQATTLNFDVFSLEPMNLIIQGEFDRQRDFGSQIRTNVNISVVLHGTAVNVEGFKIKIKTQSLTEEDFGNYTVTALSRFGNSIYHFILKSATSPLSPFNVTLATTASKIFVRWNRNFDGGYQQEFFIQLLTKDLVQWKKYGPLKDTMQRQQSFTLTSMKPGNIFYVRMFSSNKIGSSNVTEVFKVTTMGRAKGHSNREDEGVVIQPFGNQYHVDNVLYQSQEEINLSGGGGGDGYSTIDRSDAIPPYGALVSYSAQCSDSDDEEDYENGNAYLTGKSGNILKEREHNAISIKDDHVLNYSEIVFCPSESPRFVIHGSNNKTVYADVDLSVKAVALPYTDDESSDDNTSDFDDVASWVKTKNEIAMDKTTNSSSSSHRNNERGQWNRKVEYLLSLIGYMVGLGNLWRFPYICMRNGGGAFLIPFVFFLVFCGLPLFFLETAIGQFSGKGLLHVWDVCPIFKGVGYGMAIPLFVINIYYNMIIAWTLYYIGNSFINPLPWTDRKVEFDPVHGALECRRCVACTNGCFSHSRSFKECKLCRNCTSEGRLELRQCTETSNAKCGNILPDISRQIKGKDLLKSGVVLHVPNTEDGNDIVYVLAAIIALLIVTIVTTIGLLYKNRKRLGVRQRKLVIDTNIQLFQGPGNTEQDRMLDTKYNDNSVICDLEDDCVKISFPVLENWKKQHGHNELLKDKHVLFLSKLIATDNTFHKLGIKLGIPENEIAIIKTDNPGDVSNQAYYTLDKWRKLKAVLDNRGKEFLVAFMENEVIHGNNINPEIYVTTSKKTIVHVNVSASGIPNAKLYKTFSVIHGQTQLVKLNTSLRLHHTELTKKAVLIEADDEIVVYVVNREERSDDAYLALPIDVLGKEYYTVSYSPASHYCLFAIIGVYDKTNVSIHLPDVHDLSVSLNGNTYHGDQWMNVTLDRLSTLQVRSRHDLTGSHIVSSKPIAVLSGNKKTTVGHGDSRDHLVEMLLPLSSWGSNFATVPIPDRHDKGDIFRFIASEDNTHVHVSGINSGKPFQDIIKLNKAGQYVQKHYSSGLYSHIVADKAISVFQFLLTKAGHGDYTDPSMITIVPIEQYAFEYTFTTPEYSHGDYSNYFMFIIDSSQTSGLRIDNRSLAGNQVYHKIPETHLVGGYMKISVGTHTVMHNDPTIVFGGILVGKADHESYGFPVGLLLKPINADCLVSQMIEGDKIDNDCDGEIDEEQSDGKDNDGDGQIDEDCICCPFNGTLSGPKLPDIFGRR</sequence>
<dbReference type="PANTHER" id="PTHR46534">
    <property type="entry name" value="IGGFC_BINDING DOMAIN-CONTAINING PROTEIN"/>
    <property type="match status" value="1"/>
</dbReference>
<feature type="domain" description="Ig-like" evidence="12">
    <location>
        <begin position="322"/>
        <end position="414"/>
    </location>
</feature>
<dbReference type="InterPro" id="IPR013106">
    <property type="entry name" value="Ig_V-set"/>
</dbReference>
<dbReference type="InterPro" id="IPR036179">
    <property type="entry name" value="Ig-like_dom_sf"/>
</dbReference>
<protein>
    <recommendedName>
        <fullName evidence="8">Transporter</fullName>
    </recommendedName>
</protein>
<comment type="caution">
    <text evidence="7">Lacks conserved residue(s) required for the propagation of feature annotation.</text>
</comment>
<evidence type="ECO:0000256" key="6">
    <source>
        <dbReference type="PIRSR" id="PIRSR600175-1"/>
    </source>
</evidence>
<feature type="repeat" description="TNFR-Cys" evidence="7">
    <location>
        <begin position="954"/>
        <end position="994"/>
    </location>
</feature>
<dbReference type="SUPFAM" id="SSF161070">
    <property type="entry name" value="SNF-like"/>
    <property type="match status" value="1"/>
</dbReference>
<evidence type="ECO:0000259" key="11">
    <source>
        <dbReference type="PROSITE" id="PS50050"/>
    </source>
</evidence>
<evidence type="ECO:0000256" key="4">
    <source>
        <dbReference type="ARBA" id="ARBA00022989"/>
    </source>
</evidence>
<dbReference type="GO" id="GO:0046872">
    <property type="term" value="F:metal ion binding"/>
    <property type="evidence" value="ECO:0007669"/>
    <property type="project" value="UniProtKB-KW"/>
</dbReference>
<evidence type="ECO:0000313" key="15">
    <source>
        <dbReference type="Proteomes" id="UP000596742"/>
    </source>
</evidence>
<dbReference type="InterPro" id="IPR007110">
    <property type="entry name" value="Ig-like_dom"/>
</dbReference>
<evidence type="ECO:0000313" key="14">
    <source>
        <dbReference type="EMBL" id="VDH96512.1"/>
    </source>
</evidence>
<feature type="domain" description="Fibronectin type-III" evidence="13">
    <location>
        <begin position="529"/>
        <end position="625"/>
    </location>
</feature>
<accession>A0A8B6BVD1</accession>
<dbReference type="InterPro" id="IPR003598">
    <property type="entry name" value="Ig_sub2"/>
</dbReference>
<feature type="region of interest" description="Disordered" evidence="9">
    <location>
        <begin position="1627"/>
        <end position="1647"/>
    </location>
</feature>
<evidence type="ECO:0000256" key="7">
    <source>
        <dbReference type="PROSITE-ProRule" id="PRU00206"/>
    </source>
</evidence>
<dbReference type="InterPro" id="IPR000175">
    <property type="entry name" value="Na/ntran_symport"/>
</dbReference>
<evidence type="ECO:0000259" key="12">
    <source>
        <dbReference type="PROSITE" id="PS50835"/>
    </source>
</evidence>
<evidence type="ECO:0000259" key="13">
    <source>
        <dbReference type="PROSITE" id="PS50853"/>
    </source>
</evidence>
<proteinExistence type="inferred from homology"/>
<evidence type="ECO:0000256" key="2">
    <source>
        <dbReference type="ARBA" id="ARBA00022448"/>
    </source>
</evidence>
<dbReference type="InterPro" id="IPR011029">
    <property type="entry name" value="DEATH-like_dom_sf"/>
</dbReference>
<dbReference type="Pfam" id="PF00209">
    <property type="entry name" value="SNF"/>
    <property type="match status" value="1"/>
</dbReference>
<dbReference type="PROSITE" id="PS50267">
    <property type="entry name" value="NA_NEUROTRAN_SYMP_3"/>
    <property type="match status" value="1"/>
</dbReference>
<organism evidence="14 15">
    <name type="scientific">Mytilus galloprovincialis</name>
    <name type="common">Mediterranean mussel</name>
    <dbReference type="NCBI Taxonomy" id="29158"/>
    <lineage>
        <taxon>Eukaryota</taxon>
        <taxon>Metazoa</taxon>
        <taxon>Spiralia</taxon>
        <taxon>Lophotrochozoa</taxon>
        <taxon>Mollusca</taxon>
        <taxon>Bivalvia</taxon>
        <taxon>Autobranchia</taxon>
        <taxon>Pteriomorphia</taxon>
        <taxon>Mytilida</taxon>
        <taxon>Mytiloidea</taxon>
        <taxon>Mytilidae</taxon>
        <taxon>Mytilinae</taxon>
        <taxon>Mytilus</taxon>
    </lineage>
</organism>
<feature type="compositionally biased region" description="Acidic residues" evidence="9">
    <location>
        <begin position="1629"/>
        <end position="1638"/>
    </location>
</feature>
<dbReference type="InterPro" id="IPR003599">
    <property type="entry name" value="Ig_sub"/>
</dbReference>
<name>A0A8B6BVD1_MYTGA</name>
<dbReference type="InterPro" id="IPR036116">
    <property type="entry name" value="FN3_sf"/>
</dbReference>
<dbReference type="SMART" id="SM00408">
    <property type="entry name" value="IGc2"/>
    <property type="match status" value="3"/>
</dbReference>
<evidence type="ECO:0000256" key="3">
    <source>
        <dbReference type="ARBA" id="ARBA00022692"/>
    </source>
</evidence>
<dbReference type="PROSITE" id="PS50835">
    <property type="entry name" value="IG_LIKE"/>
    <property type="match status" value="2"/>
</dbReference>
<evidence type="ECO:0000256" key="10">
    <source>
        <dbReference type="SAM" id="Phobius"/>
    </source>
</evidence>
<feature type="binding site" evidence="6">
    <location>
        <position position="834"/>
    </location>
    <ligand>
        <name>Na(+)</name>
        <dbReference type="ChEBI" id="CHEBI:29101"/>
        <label>1</label>
    </ligand>
</feature>
<feature type="binding site" evidence="6">
    <location>
        <position position="831"/>
    </location>
    <ligand>
        <name>Na(+)</name>
        <dbReference type="ChEBI" id="CHEBI:29101"/>
        <label>1</label>
    </ligand>
</feature>
<dbReference type="CDD" id="cd01670">
    <property type="entry name" value="Death"/>
    <property type="match status" value="1"/>
</dbReference>
<feature type="domain" description="Ig-like" evidence="12">
    <location>
        <begin position="232"/>
        <end position="318"/>
    </location>
</feature>
<evidence type="ECO:0000256" key="1">
    <source>
        <dbReference type="ARBA" id="ARBA00004141"/>
    </source>
</evidence>
<keyword evidence="4 10" id="KW-1133">Transmembrane helix</keyword>
<keyword evidence="6" id="KW-0479">Metal-binding</keyword>
<dbReference type="OrthoDB" id="10005154at2759"/>
<dbReference type="PROSITE" id="PS50050">
    <property type="entry name" value="TNFR_NGFR_2"/>
    <property type="match status" value="1"/>
</dbReference>
<dbReference type="PROSITE" id="PS00610">
    <property type="entry name" value="NA_NEUROTRAN_SYMP_1"/>
    <property type="match status" value="1"/>
</dbReference>
<keyword evidence="15" id="KW-1185">Reference proteome</keyword>
<feature type="domain" description="TNFR-Cys" evidence="11">
    <location>
        <begin position="954"/>
        <end position="994"/>
    </location>
</feature>
<keyword evidence="6" id="KW-0915">Sodium</keyword>
<keyword evidence="8" id="KW-0769">Symport</keyword>
<comment type="similarity">
    <text evidence="8">Belongs to the sodium:neurotransmitter symporter (SNF) (TC 2.A.22) family.</text>
</comment>
<dbReference type="Pfam" id="PF17517">
    <property type="entry name" value="IgGFc_binding"/>
    <property type="match status" value="1"/>
</dbReference>
<dbReference type="PRINTS" id="PR00176">
    <property type="entry name" value="NANEUSMPORT"/>
</dbReference>
<dbReference type="CDD" id="cd00063">
    <property type="entry name" value="FN3"/>
    <property type="match status" value="1"/>
</dbReference>
<comment type="caution">
    <text evidence="14">The sequence shown here is derived from an EMBL/GenBank/DDBJ whole genome shotgun (WGS) entry which is preliminary data.</text>
</comment>
<evidence type="ECO:0000256" key="5">
    <source>
        <dbReference type="ARBA" id="ARBA00023136"/>
    </source>
</evidence>
<evidence type="ECO:0000256" key="9">
    <source>
        <dbReference type="SAM" id="MobiDB-lite"/>
    </source>
</evidence>
<dbReference type="Proteomes" id="UP000596742">
    <property type="component" value="Unassembled WGS sequence"/>
</dbReference>
<dbReference type="PANTHER" id="PTHR46534:SF1">
    <property type="entry name" value="IGGFC-BINDING PROTEIN N-TERMINAL DOMAIN-CONTAINING PROTEIN"/>
    <property type="match status" value="1"/>
</dbReference>
<dbReference type="PROSITE" id="PS00652">
    <property type="entry name" value="TNFR_NGFR_1"/>
    <property type="match status" value="1"/>
</dbReference>
<comment type="subcellular location">
    <subcellularLocation>
        <location evidence="1">Membrane</location>
        <topology evidence="1">Multi-pass membrane protein</topology>
    </subcellularLocation>
</comment>
<dbReference type="Gene3D" id="2.60.40.10">
    <property type="entry name" value="Immunoglobulins"/>
    <property type="match status" value="3"/>
</dbReference>
<dbReference type="EMBL" id="UYJE01000802">
    <property type="protein sequence ID" value="VDH96512.1"/>
    <property type="molecule type" value="Genomic_DNA"/>
</dbReference>
<gene>
    <name evidence="14" type="ORF">MGAL_10B009585</name>
</gene>
<dbReference type="Pfam" id="PF07686">
    <property type="entry name" value="V-set"/>
    <property type="match status" value="1"/>
</dbReference>
<dbReference type="InterPro" id="IPR003961">
    <property type="entry name" value="FN3_dom"/>
</dbReference>
<feature type="transmembrane region" description="Helical" evidence="10">
    <location>
        <begin position="1028"/>
        <end position="1051"/>
    </location>
</feature>
<dbReference type="InterPro" id="IPR013783">
    <property type="entry name" value="Ig-like_fold"/>
</dbReference>
<feature type="transmembrane region" description="Helical" evidence="10">
    <location>
        <begin position="825"/>
        <end position="842"/>
    </location>
</feature>
<feature type="binding site" evidence="6">
    <location>
        <position position="838"/>
    </location>
    <ligand>
        <name>Na(+)</name>
        <dbReference type="ChEBI" id="CHEBI:29101"/>
        <label>1</label>
    </ligand>
</feature>
<evidence type="ECO:0000256" key="8">
    <source>
        <dbReference type="RuleBase" id="RU003732"/>
    </source>
</evidence>
<dbReference type="PROSITE" id="PS50853">
    <property type="entry name" value="FN3"/>
    <property type="match status" value="1"/>
</dbReference>
<dbReference type="Pfam" id="PF13927">
    <property type="entry name" value="Ig_3"/>
    <property type="match status" value="1"/>
</dbReference>
<keyword evidence="3 8" id="KW-0812">Transmembrane</keyword>
<dbReference type="SMART" id="SM00409">
    <property type="entry name" value="IG"/>
    <property type="match status" value="4"/>
</dbReference>
<dbReference type="InterPro" id="IPR037272">
    <property type="entry name" value="SNS_sf"/>
</dbReference>